<evidence type="ECO:0000256" key="1">
    <source>
        <dbReference type="SAM" id="Phobius"/>
    </source>
</evidence>
<dbReference type="EMBL" id="BOQN01000158">
    <property type="protein sequence ID" value="GIM97774.1"/>
    <property type="molecule type" value="Genomic_DNA"/>
</dbReference>
<dbReference type="Proteomes" id="UP000677082">
    <property type="component" value="Unassembled WGS sequence"/>
</dbReference>
<gene>
    <name evidence="2" type="ORF">Ato02nite_095670</name>
</gene>
<organism evidence="2 3">
    <name type="scientific">Paractinoplanes toevensis</name>
    <dbReference type="NCBI Taxonomy" id="571911"/>
    <lineage>
        <taxon>Bacteria</taxon>
        <taxon>Bacillati</taxon>
        <taxon>Actinomycetota</taxon>
        <taxon>Actinomycetes</taxon>
        <taxon>Micromonosporales</taxon>
        <taxon>Micromonosporaceae</taxon>
        <taxon>Paractinoplanes</taxon>
    </lineage>
</organism>
<keyword evidence="3" id="KW-1185">Reference proteome</keyword>
<protein>
    <submittedName>
        <fullName evidence="2">Uncharacterized protein</fullName>
    </submittedName>
</protein>
<accession>A0A919WCM6</accession>
<feature type="transmembrane region" description="Helical" evidence="1">
    <location>
        <begin position="20"/>
        <end position="38"/>
    </location>
</feature>
<dbReference type="RefSeq" id="WP_213013402.1">
    <property type="nucleotide sequence ID" value="NZ_BOQN01000158.1"/>
</dbReference>
<dbReference type="AlphaFoldDB" id="A0A919WCM6"/>
<evidence type="ECO:0000313" key="3">
    <source>
        <dbReference type="Proteomes" id="UP000677082"/>
    </source>
</evidence>
<keyword evidence="1" id="KW-1133">Transmembrane helix</keyword>
<keyword evidence="1" id="KW-0812">Transmembrane</keyword>
<reference evidence="2 3" key="1">
    <citation type="submission" date="2021-03" db="EMBL/GenBank/DDBJ databases">
        <title>Whole genome shotgun sequence of Actinoplanes toevensis NBRC 105298.</title>
        <authorList>
            <person name="Komaki H."/>
            <person name="Tamura T."/>
        </authorList>
    </citation>
    <scope>NUCLEOTIDE SEQUENCE [LARGE SCALE GENOMIC DNA]</scope>
    <source>
        <strain evidence="2 3">NBRC 105298</strain>
    </source>
</reference>
<name>A0A919WCM6_9ACTN</name>
<keyword evidence="1" id="KW-0472">Membrane</keyword>
<sequence length="218" mass="22838">MSIEDDGVQRPRVSRRRKQLAGVIGLAAVLGGGAYAITSATLGDNSAKTQSVGMIDAVPTESSAPAKQALPKASASSFADDQKRIKAAREAAAKARNPVRHARTAASVAAPERGNVTVTNTGSLKEGGSMRVVSAPYDLTGQREMLWIAEPGRRVGDARCTSTIQLSNEGEPAERPTLLLCYRTSAKKSVITVAVVPTGRPDAAKSVAALDQQWAKMN</sequence>
<evidence type="ECO:0000313" key="2">
    <source>
        <dbReference type="EMBL" id="GIM97774.1"/>
    </source>
</evidence>
<proteinExistence type="predicted"/>
<comment type="caution">
    <text evidence="2">The sequence shown here is derived from an EMBL/GenBank/DDBJ whole genome shotgun (WGS) entry which is preliminary data.</text>
</comment>